<feature type="domain" description="Tryptophan synthase beta chain-like PALP" evidence="9">
    <location>
        <begin position="67"/>
        <end position="225"/>
    </location>
</feature>
<evidence type="ECO:0000256" key="1">
    <source>
        <dbReference type="ARBA" id="ARBA00001933"/>
    </source>
</evidence>
<keyword evidence="8" id="KW-1133">Transmembrane helix</keyword>
<dbReference type="GO" id="GO:0006535">
    <property type="term" value="P:cysteine biosynthetic process from serine"/>
    <property type="evidence" value="ECO:0007669"/>
    <property type="project" value="InterPro"/>
</dbReference>
<feature type="region of interest" description="Disordered" evidence="7">
    <location>
        <begin position="39"/>
        <end position="60"/>
    </location>
</feature>
<keyword evidence="8" id="KW-0812">Transmembrane</keyword>
<dbReference type="GO" id="GO:0016740">
    <property type="term" value="F:transferase activity"/>
    <property type="evidence" value="ECO:0007669"/>
    <property type="project" value="UniProtKB-KW"/>
</dbReference>
<keyword evidence="6" id="KW-0198">Cysteine biosynthesis</keyword>
<organism evidence="10 11">
    <name type="scientific">Puccinia graminis f. sp. tritici</name>
    <dbReference type="NCBI Taxonomy" id="56615"/>
    <lineage>
        <taxon>Eukaryota</taxon>
        <taxon>Fungi</taxon>
        <taxon>Dikarya</taxon>
        <taxon>Basidiomycota</taxon>
        <taxon>Pucciniomycotina</taxon>
        <taxon>Pucciniomycetes</taxon>
        <taxon>Pucciniales</taxon>
        <taxon>Pucciniaceae</taxon>
        <taxon>Puccinia</taxon>
    </lineage>
</organism>
<evidence type="ECO:0000256" key="6">
    <source>
        <dbReference type="ARBA" id="ARBA00023192"/>
    </source>
</evidence>
<dbReference type="PROSITE" id="PS00901">
    <property type="entry name" value="CYS_SYNTHASE"/>
    <property type="match status" value="1"/>
</dbReference>
<dbReference type="InterPro" id="IPR050214">
    <property type="entry name" value="Cys_Synth/Cystath_Beta-Synth"/>
</dbReference>
<reference evidence="10 11" key="1">
    <citation type="submission" date="2019-05" db="EMBL/GenBank/DDBJ databases">
        <title>Emergence of the Ug99 lineage of the wheat stem rust pathogen through somatic hybridization.</title>
        <authorList>
            <person name="Li F."/>
            <person name="Upadhyaya N.M."/>
            <person name="Sperschneider J."/>
            <person name="Matny O."/>
            <person name="Nguyen-Phuc H."/>
            <person name="Mago R."/>
            <person name="Raley C."/>
            <person name="Miller M.E."/>
            <person name="Silverstein K.A.T."/>
            <person name="Henningsen E."/>
            <person name="Hirsch C.D."/>
            <person name="Visser B."/>
            <person name="Pretorius Z.A."/>
            <person name="Steffenson B.J."/>
            <person name="Schwessinger B."/>
            <person name="Dodds P.N."/>
            <person name="Figueroa M."/>
        </authorList>
    </citation>
    <scope>NUCLEOTIDE SEQUENCE [LARGE SCALE GENOMIC DNA]</scope>
    <source>
        <strain evidence="10 11">Ug99</strain>
    </source>
</reference>
<evidence type="ECO:0000256" key="3">
    <source>
        <dbReference type="ARBA" id="ARBA00022605"/>
    </source>
</evidence>
<evidence type="ECO:0000256" key="4">
    <source>
        <dbReference type="ARBA" id="ARBA00022679"/>
    </source>
</evidence>
<evidence type="ECO:0000256" key="5">
    <source>
        <dbReference type="ARBA" id="ARBA00022898"/>
    </source>
</evidence>
<dbReference type="SUPFAM" id="SSF53686">
    <property type="entry name" value="Tryptophan synthase beta subunit-like PLP-dependent enzymes"/>
    <property type="match status" value="1"/>
</dbReference>
<dbReference type="InterPro" id="IPR001216">
    <property type="entry name" value="P-phosphate_BS"/>
</dbReference>
<comment type="cofactor">
    <cofactor evidence="1">
        <name>pyridoxal 5'-phosphate</name>
        <dbReference type="ChEBI" id="CHEBI:597326"/>
    </cofactor>
</comment>
<dbReference type="FunFam" id="3.40.50.1100:FF:000016">
    <property type="entry name" value="Cysteine synthase A"/>
    <property type="match status" value="1"/>
</dbReference>
<dbReference type="Pfam" id="PF00291">
    <property type="entry name" value="PALP"/>
    <property type="match status" value="1"/>
</dbReference>
<dbReference type="Proteomes" id="UP000325313">
    <property type="component" value="Unassembled WGS sequence"/>
</dbReference>
<proteinExistence type="inferred from homology"/>
<protein>
    <recommendedName>
        <fullName evidence="9">Tryptophan synthase beta chain-like PALP domain-containing protein</fullName>
    </recommendedName>
</protein>
<dbReference type="Gene3D" id="3.40.50.1100">
    <property type="match status" value="3"/>
</dbReference>
<evidence type="ECO:0000256" key="2">
    <source>
        <dbReference type="ARBA" id="ARBA00007103"/>
    </source>
</evidence>
<evidence type="ECO:0000256" key="8">
    <source>
        <dbReference type="SAM" id="Phobius"/>
    </source>
</evidence>
<comment type="similarity">
    <text evidence="2">Belongs to the cysteine synthase/cystathionine beta-synthase family.</text>
</comment>
<keyword evidence="4" id="KW-0808">Transferase</keyword>
<dbReference type="AlphaFoldDB" id="A0A5B0Q3K1"/>
<sequence>MNSITRSSTAYSKVFLGVILATGVGTIVIQWVFRPFKSTKRKPDHPRGTSTRPAGHSSDYPHVAHKVTDFIGNTPLLRINCLSDSTGVEIWAKCEFLNPGGSIKDRIALQIIREAEKKGTIVPYASPRCRVFEGTSGSTGISLALVARALGYEAEIVLPDDTAVEKSQLIENMGATIVKVRPVSISNRLHYVNVARDRAKRFIEEGGKGVFVDQFENQMNWLTHYHVTDEEAIELSRLILKNEGLFIGSSSAVNLVASYKLAQLIKLGREEQQQSNGAPTRIVTILCDSGQRHLSKFWNDQFLVQHGFLNKPSSSSSSSESVSPF</sequence>
<gene>
    <name evidence="10" type="ORF">PGTUg99_013896</name>
</gene>
<keyword evidence="5" id="KW-0663">Pyridoxal phosphate</keyword>
<feature type="transmembrane region" description="Helical" evidence="8">
    <location>
        <begin position="14"/>
        <end position="33"/>
    </location>
</feature>
<accession>A0A5B0Q3K1</accession>
<comment type="caution">
    <text evidence="10">The sequence shown here is derived from an EMBL/GenBank/DDBJ whole genome shotgun (WGS) entry which is preliminary data.</text>
</comment>
<evidence type="ECO:0000256" key="7">
    <source>
        <dbReference type="SAM" id="MobiDB-lite"/>
    </source>
</evidence>
<evidence type="ECO:0000313" key="11">
    <source>
        <dbReference type="Proteomes" id="UP000325313"/>
    </source>
</evidence>
<evidence type="ECO:0000259" key="9">
    <source>
        <dbReference type="Pfam" id="PF00291"/>
    </source>
</evidence>
<dbReference type="PANTHER" id="PTHR10314">
    <property type="entry name" value="CYSTATHIONINE BETA-SYNTHASE"/>
    <property type="match status" value="1"/>
</dbReference>
<dbReference type="InterPro" id="IPR001926">
    <property type="entry name" value="TrpB-like_PALP"/>
</dbReference>
<dbReference type="InterPro" id="IPR036052">
    <property type="entry name" value="TrpB-like_PALP_sf"/>
</dbReference>
<evidence type="ECO:0000313" key="10">
    <source>
        <dbReference type="EMBL" id="KAA1107756.1"/>
    </source>
</evidence>
<keyword evidence="8" id="KW-0472">Membrane</keyword>
<dbReference type="EMBL" id="VDEP01000307">
    <property type="protein sequence ID" value="KAA1107756.1"/>
    <property type="molecule type" value="Genomic_DNA"/>
</dbReference>
<name>A0A5B0Q3K1_PUCGR</name>
<keyword evidence="3" id="KW-0028">Amino-acid biosynthesis</keyword>